<gene>
    <name evidence="8" type="ORF">A7A78_11005</name>
</gene>
<reference evidence="8 9" key="1">
    <citation type="submission" date="2016-05" db="EMBL/GenBank/DDBJ databases">
        <title>Genome sequencing of Vitellibacter soesokkakensis RSSK-12.</title>
        <authorList>
            <person name="Thevarajoo S."/>
            <person name="Selvaratnam C."/>
            <person name="Goh K.M."/>
            <person name="Chan K.-G."/>
            <person name="Chong C.S."/>
        </authorList>
    </citation>
    <scope>NUCLEOTIDE SEQUENCE [LARGE SCALE GENOMIC DNA]</scope>
    <source>
        <strain evidence="8 9">RSSK-12</strain>
    </source>
</reference>
<proteinExistence type="predicted"/>
<evidence type="ECO:0000256" key="2">
    <source>
        <dbReference type="ARBA" id="ARBA00022475"/>
    </source>
</evidence>
<dbReference type="SUPFAM" id="SSF82866">
    <property type="entry name" value="Multidrug efflux transporter AcrB transmembrane domain"/>
    <property type="match status" value="2"/>
</dbReference>
<dbReference type="Pfam" id="PF03176">
    <property type="entry name" value="MMPL"/>
    <property type="match status" value="2"/>
</dbReference>
<keyword evidence="5 6" id="KW-0472">Membrane</keyword>
<organism evidence="8 9">
    <name type="scientific">Aequorivita soesokkakensis</name>
    <dbReference type="NCBI Taxonomy" id="1385699"/>
    <lineage>
        <taxon>Bacteria</taxon>
        <taxon>Pseudomonadati</taxon>
        <taxon>Bacteroidota</taxon>
        <taxon>Flavobacteriia</taxon>
        <taxon>Flavobacteriales</taxon>
        <taxon>Flavobacteriaceae</taxon>
        <taxon>Aequorivita</taxon>
    </lineage>
</organism>
<feature type="transmembrane region" description="Helical" evidence="6">
    <location>
        <begin position="643"/>
        <end position="665"/>
    </location>
</feature>
<feature type="transmembrane region" description="Helical" evidence="6">
    <location>
        <begin position="712"/>
        <end position="736"/>
    </location>
</feature>
<feature type="transmembrane region" description="Helical" evidence="6">
    <location>
        <begin position="413"/>
        <end position="433"/>
    </location>
</feature>
<dbReference type="InterPro" id="IPR050545">
    <property type="entry name" value="Mycobact_MmpL"/>
</dbReference>
<feature type="domain" description="SSD" evidence="7">
    <location>
        <begin position="643"/>
        <end position="769"/>
    </location>
</feature>
<evidence type="ECO:0000256" key="5">
    <source>
        <dbReference type="ARBA" id="ARBA00023136"/>
    </source>
</evidence>
<accession>A0A1A9LFS5</accession>
<dbReference type="GO" id="GO:0005886">
    <property type="term" value="C:plasma membrane"/>
    <property type="evidence" value="ECO:0007669"/>
    <property type="project" value="UniProtKB-SubCell"/>
</dbReference>
<comment type="subcellular location">
    <subcellularLocation>
        <location evidence="1">Cell membrane</location>
        <topology evidence="1">Multi-pass membrane protein</topology>
    </subcellularLocation>
</comment>
<keyword evidence="2" id="KW-1003">Cell membrane</keyword>
<feature type="transmembrane region" description="Helical" evidence="6">
    <location>
        <begin position="229"/>
        <end position="248"/>
    </location>
</feature>
<dbReference type="PROSITE" id="PS50156">
    <property type="entry name" value="SSD"/>
    <property type="match status" value="2"/>
</dbReference>
<feature type="transmembrane region" description="Helical" evidence="6">
    <location>
        <begin position="322"/>
        <end position="347"/>
    </location>
</feature>
<comment type="caution">
    <text evidence="8">The sequence shown here is derived from an EMBL/GenBank/DDBJ whole genome shotgun (WGS) entry which is preliminary data.</text>
</comment>
<keyword evidence="4 6" id="KW-1133">Transmembrane helix</keyword>
<evidence type="ECO:0000313" key="8">
    <source>
        <dbReference type="EMBL" id="OAD91774.1"/>
    </source>
</evidence>
<dbReference type="STRING" id="1385699.A7A78_11005"/>
<feature type="transmembrane region" description="Helical" evidence="6">
    <location>
        <begin position="742"/>
        <end position="770"/>
    </location>
</feature>
<evidence type="ECO:0000313" key="9">
    <source>
        <dbReference type="Proteomes" id="UP000077552"/>
    </source>
</evidence>
<dbReference type="InterPro" id="IPR004869">
    <property type="entry name" value="MMPL_dom"/>
</dbReference>
<evidence type="ECO:0000256" key="1">
    <source>
        <dbReference type="ARBA" id="ARBA00004651"/>
    </source>
</evidence>
<dbReference type="AlphaFoldDB" id="A0A1A9LFS5"/>
<sequence>MNKLFSIGFWGWVARFILRNRTGILIVIALITVLLALQWKNMRFTYTEANLLPDDHPINLEYDEFLKHFGEEGNLIVMGVKDSTIFTPAKFKAWNKLSKDIGKFSEVELTLSVGNLQKLEKKADTTGFELVPFITDSVFTDANLAVYKDELFNKLPFYDGLIYSPDKQSIRSAIYLKKDIVNTAERRDFVVDDLIPLIKKFEAETGVKVHTSGMPYIRTLNSQSIIDEIGLFIGAALFITSLIFFFFFRSWRATFISMCTVIIGVMWAFGFLGLMHYEITVLTALIPPLIIVIGIPNCIFLINKYQQEIKLHGNQAKSLQRVITKVGNATLMTNLTTASGFATFILVKSELLSEFGIVASINIVAIFLLCLLIIPIIYSYMSVPKDKHLKHLNKMWINKFVNWVERMVRDRRITIYIVAVLLLCASIIGIFQIKISGSLIEDMPKNTGFFDDIRFFEKEYEGIMPLEIMVDTKKKKGVMSLSTLKRIDELQDHIKEIPEFAKPLSVVELVKYSKQAYYNGNPEYYQLPNSQERTFLLSYAKTSSTKTNLLNSYVDSTGQFARITTFMKDTEPDRFGRIEEDLHKEINKVFPPERYNVSVTGKALVFQKGTRYLVNNLILSLSLAIFLIAIFMAWMFRSFKMILISLIPNLLPLLITAGVMGFVGVPIKPSTILVFSIAFGISVDDTIHFLAKYRQELIANNWKIKKSVFAAVRESAISMFYTSIVLFFGFSVFTISSFGGTVALGALVSITLLFAMLSNLLLLPTLLLSLERSIANKETMKKPAIEILSDDDENE</sequence>
<dbReference type="InterPro" id="IPR000731">
    <property type="entry name" value="SSD"/>
</dbReference>
<evidence type="ECO:0000256" key="3">
    <source>
        <dbReference type="ARBA" id="ARBA00022692"/>
    </source>
</evidence>
<dbReference type="OrthoDB" id="9805018at2"/>
<dbReference type="PANTHER" id="PTHR33406:SF12">
    <property type="entry name" value="BLR2997 PROTEIN"/>
    <property type="match status" value="1"/>
</dbReference>
<evidence type="ECO:0000256" key="6">
    <source>
        <dbReference type="SAM" id="Phobius"/>
    </source>
</evidence>
<evidence type="ECO:0000256" key="4">
    <source>
        <dbReference type="ARBA" id="ARBA00022989"/>
    </source>
</evidence>
<dbReference type="EMBL" id="LXIE01000010">
    <property type="protein sequence ID" value="OAD91774.1"/>
    <property type="molecule type" value="Genomic_DNA"/>
</dbReference>
<feature type="transmembrane region" description="Helical" evidence="6">
    <location>
        <begin position="21"/>
        <end position="39"/>
    </location>
</feature>
<dbReference type="Gene3D" id="1.20.1640.10">
    <property type="entry name" value="Multidrug efflux transporter AcrB transmembrane domain"/>
    <property type="match status" value="2"/>
</dbReference>
<name>A0A1A9LFS5_9FLAO</name>
<keyword evidence="3 6" id="KW-0812">Transmembrane</keyword>
<dbReference type="Proteomes" id="UP000077552">
    <property type="component" value="Unassembled WGS sequence"/>
</dbReference>
<feature type="domain" description="SSD" evidence="7">
    <location>
        <begin position="255"/>
        <end position="380"/>
    </location>
</feature>
<feature type="transmembrane region" description="Helical" evidence="6">
    <location>
        <begin position="359"/>
        <end position="381"/>
    </location>
</feature>
<feature type="transmembrane region" description="Helical" evidence="6">
    <location>
        <begin position="255"/>
        <end position="275"/>
    </location>
</feature>
<protein>
    <submittedName>
        <fullName evidence="8">Transporter</fullName>
    </submittedName>
</protein>
<feature type="transmembrane region" description="Helical" evidence="6">
    <location>
        <begin position="617"/>
        <end position="636"/>
    </location>
</feature>
<feature type="transmembrane region" description="Helical" evidence="6">
    <location>
        <begin position="281"/>
        <end position="302"/>
    </location>
</feature>
<feature type="transmembrane region" description="Helical" evidence="6">
    <location>
        <begin position="671"/>
        <end position="691"/>
    </location>
</feature>
<keyword evidence="9" id="KW-1185">Reference proteome</keyword>
<dbReference type="RefSeq" id="WP_068761407.1">
    <property type="nucleotide sequence ID" value="NZ_LXIE01000010.1"/>
</dbReference>
<dbReference type="PANTHER" id="PTHR33406">
    <property type="entry name" value="MEMBRANE PROTEIN MJ1562-RELATED"/>
    <property type="match status" value="1"/>
</dbReference>
<evidence type="ECO:0000259" key="7">
    <source>
        <dbReference type="PROSITE" id="PS50156"/>
    </source>
</evidence>